<protein>
    <submittedName>
        <fullName evidence="4">Uncharacterized protein</fullName>
    </submittedName>
</protein>
<dbReference type="PROSITE" id="PS00530">
    <property type="entry name" value="RNASE_T2_1"/>
    <property type="match status" value="1"/>
</dbReference>
<dbReference type="Gene3D" id="3.90.730.10">
    <property type="entry name" value="Ribonuclease T2-like"/>
    <property type="match status" value="1"/>
</dbReference>
<organism evidence="4 5">
    <name type="scientific">Rhodopila globiformis</name>
    <name type="common">Rhodopseudomonas globiformis</name>
    <dbReference type="NCBI Taxonomy" id="1071"/>
    <lineage>
        <taxon>Bacteria</taxon>
        <taxon>Pseudomonadati</taxon>
        <taxon>Pseudomonadota</taxon>
        <taxon>Alphaproteobacteria</taxon>
        <taxon>Acetobacterales</taxon>
        <taxon>Acetobacteraceae</taxon>
        <taxon>Rhodopila</taxon>
    </lineage>
</organism>
<dbReference type="SUPFAM" id="SSF55895">
    <property type="entry name" value="Ribonuclease Rh-like"/>
    <property type="match status" value="1"/>
</dbReference>
<dbReference type="GO" id="GO:0003723">
    <property type="term" value="F:RNA binding"/>
    <property type="evidence" value="ECO:0007669"/>
    <property type="project" value="InterPro"/>
</dbReference>
<dbReference type="PROSITE" id="PS00531">
    <property type="entry name" value="RNASE_T2_2"/>
    <property type="match status" value="1"/>
</dbReference>
<comment type="caution">
    <text evidence="4">The sequence shown here is derived from an EMBL/GenBank/DDBJ whole genome shotgun (WGS) entry which is preliminary data.</text>
</comment>
<keyword evidence="3" id="KW-0732">Signal</keyword>
<dbReference type="InterPro" id="IPR036430">
    <property type="entry name" value="RNase_T2-like_sf"/>
</dbReference>
<dbReference type="InterPro" id="IPR033130">
    <property type="entry name" value="RNase_T2_His_AS_2"/>
</dbReference>
<evidence type="ECO:0000256" key="3">
    <source>
        <dbReference type="SAM" id="SignalP"/>
    </source>
</evidence>
<evidence type="ECO:0000256" key="2">
    <source>
        <dbReference type="RuleBase" id="RU004328"/>
    </source>
</evidence>
<dbReference type="EMBL" id="NHRY01000238">
    <property type="protein sequence ID" value="PPQ28750.1"/>
    <property type="molecule type" value="Genomic_DNA"/>
</dbReference>
<dbReference type="Pfam" id="PF00445">
    <property type="entry name" value="Ribonuclease_T2"/>
    <property type="match status" value="1"/>
</dbReference>
<accession>A0A2S6N2C8</accession>
<keyword evidence="5" id="KW-1185">Reference proteome</keyword>
<sequence length="245" mass="25671">MILTRSLRWTLATVALLAAAMPAQARHRTAAAQAGRFDYYLLSLSVAPAFCALSPANQAKQECQDLTEPAFEQTPLTVHGLWPNRVGVSVNRQPHDCGGPPLGALPDALLADLGHYMPGGPGLAAHEWRKHGTCSGLSPEVYFTAAVTLARHANETIGAVMRDRGMLGQRLRIDDLLPAVAARDPALAQAIVVDCAFPRGGGTALVAEIRVVLSKDLQPEPVADAGMGHNSGCPGGAGLVPAVNR</sequence>
<evidence type="ECO:0000313" key="5">
    <source>
        <dbReference type="Proteomes" id="UP000239724"/>
    </source>
</evidence>
<dbReference type="Proteomes" id="UP000239724">
    <property type="component" value="Unassembled WGS sequence"/>
</dbReference>
<evidence type="ECO:0000256" key="1">
    <source>
        <dbReference type="ARBA" id="ARBA00007469"/>
    </source>
</evidence>
<gene>
    <name evidence="4" type="ORF">CCS01_23485</name>
</gene>
<proteinExistence type="inferred from homology"/>
<feature type="chain" id="PRO_5015592494" evidence="3">
    <location>
        <begin position="26"/>
        <end position="245"/>
    </location>
</feature>
<dbReference type="PANTHER" id="PTHR11240:SF22">
    <property type="entry name" value="RIBONUCLEASE T2"/>
    <property type="match status" value="1"/>
</dbReference>
<dbReference type="OrthoDB" id="4720638at2"/>
<dbReference type="PANTHER" id="PTHR11240">
    <property type="entry name" value="RIBONUCLEASE T2"/>
    <property type="match status" value="1"/>
</dbReference>
<dbReference type="GO" id="GO:0033897">
    <property type="term" value="F:ribonuclease T2 activity"/>
    <property type="evidence" value="ECO:0007669"/>
    <property type="project" value="InterPro"/>
</dbReference>
<dbReference type="AlphaFoldDB" id="A0A2S6N2C8"/>
<feature type="signal peptide" evidence="3">
    <location>
        <begin position="1"/>
        <end position="25"/>
    </location>
</feature>
<evidence type="ECO:0000313" key="4">
    <source>
        <dbReference type="EMBL" id="PPQ28750.1"/>
    </source>
</evidence>
<dbReference type="RefSeq" id="WP_104521255.1">
    <property type="nucleotide sequence ID" value="NZ_NHRY01000238.1"/>
</dbReference>
<dbReference type="GO" id="GO:0006401">
    <property type="term" value="P:RNA catabolic process"/>
    <property type="evidence" value="ECO:0007669"/>
    <property type="project" value="TreeGrafter"/>
</dbReference>
<reference evidence="4 5" key="1">
    <citation type="journal article" date="2018" name="Arch. Microbiol.">
        <title>New insights into the metabolic potential of the phototrophic purple bacterium Rhodopila globiformis DSM 161(T) from its draft genome sequence and evidence for a vanadium-dependent nitrogenase.</title>
        <authorList>
            <person name="Imhoff J.F."/>
            <person name="Rahn T."/>
            <person name="Kunzel S."/>
            <person name="Neulinger S.C."/>
        </authorList>
    </citation>
    <scope>NUCLEOTIDE SEQUENCE [LARGE SCALE GENOMIC DNA]</scope>
    <source>
        <strain evidence="4 5">DSM 161</strain>
    </source>
</reference>
<dbReference type="InterPro" id="IPR001568">
    <property type="entry name" value="RNase_T2-like"/>
</dbReference>
<name>A0A2S6N2C8_RHOGL</name>
<dbReference type="InterPro" id="IPR018188">
    <property type="entry name" value="RNase_T2_His_AS_1"/>
</dbReference>
<comment type="similarity">
    <text evidence="1 2">Belongs to the RNase T2 family.</text>
</comment>